<dbReference type="Proteomes" id="UP000789759">
    <property type="component" value="Unassembled WGS sequence"/>
</dbReference>
<evidence type="ECO:0000256" key="1">
    <source>
        <dbReference type="SAM" id="MobiDB-lite"/>
    </source>
</evidence>
<organism evidence="2 3">
    <name type="scientific">Cetraspora pellucida</name>
    <dbReference type="NCBI Taxonomy" id="1433469"/>
    <lineage>
        <taxon>Eukaryota</taxon>
        <taxon>Fungi</taxon>
        <taxon>Fungi incertae sedis</taxon>
        <taxon>Mucoromycota</taxon>
        <taxon>Glomeromycotina</taxon>
        <taxon>Glomeromycetes</taxon>
        <taxon>Diversisporales</taxon>
        <taxon>Gigasporaceae</taxon>
        <taxon>Cetraspora</taxon>
    </lineage>
</organism>
<protein>
    <submittedName>
        <fullName evidence="2">17838_t:CDS:1</fullName>
    </submittedName>
</protein>
<feature type="region of interest" description="Disordered" evidence="1">
    <location>
        <begin position="1"/>
        <end position="81"/>
    </location>
</feature>
<evidence type="ECO:0000313" key="2">
    <source>
        <dbReference type="EMBL" id="CAG8658459.1"/>
    </source>
</evidence>
<keyword evidence="3" id="KW-1185">Reference proteome</keyword>
<sequence length="168" mass="18278">MAGTREEERQHFKKQTDRRGDFNPKRKNSLAGKNKDLHSTAPLASGTVTSPATPTPVGSTTSNVSFSSGPALPSSRPVPKHVPVNNFNSAEVSSFLNNGYHEAMDRYHNSSASDKPDTYKPPTESAWDNKLVWGKKAHLMANGNDFFTELRKSILNVPASNAQPATAK</sequence>
<dbReference type="AlphaFoldDB" id="A0A9N9E2Q6"/>
<accession>A0A9N9E2Q6</accession>
<reference evidence="2" key="1">
    <citation type="submission" date="2021-06" db="EMBL/GenBank/DDBJ databases">
        <authorList>
            <person name="Kallberg Y."/>
            <person name="Tangrot J."/>
            <person name="Rosling A."/>
        </authorList>
    </citation>
    <scope>NUCLEOTIDE SEQUENCE</scope>
    <source>
        <strain evidence="2">FL966</strain>
    </source>
</reference>
<dbReference type="EMBL" id="CAJVQA010007558">
    <property type="protein sequence ID" value="CAG8658459.1"/>
    <property type="molecule type" value="Genomic_DNA"/>
</dbReference>
<proteinExistence type="predicted"/>
<name>A0A9N9E2Q6_9GLOM</name>
<gene>
    <name evidence="2" type="ORF">CPELLU_LOCUS9684</name>
</gene>
<feature type="compositionally biased region" description="Basic and acidic residues" evidence="1">
    <location>
        <begin position="1"/>
        <end position="24"/>
    </location>
</feature>
<dbReference type="OrthoDB" id="5598843at2759"/>
<comment type="caution">
    <text evidence="2">The sequence shown here is derived from an EMBL/GenBank/DDBJ whole genome shotgun (WGS) entry which is preliminary data.</text>
</comment>
<evidence type="ECO:0000313" key="3">
    <source>
        <dbReference type="Proteomes" id="UP000789759"/>
    </source>
</evidence>
<feature type="compositionally biased region" description="Polar residues" evidence="1">
    <location>
        <begin position="46"/>
        <end position="68"/>
    </location>
</feature>